<evidence type="ECO:0000313" key="1">
    <source>
        <dbReference type="EMBL" id="MDR6289187.1"/>
    </source>
</evidence>
<name>A0ABU1JKP4_9PROT</name>
<dbReference type="InterPro" id="IPR035959">
    <property type="entry name" value="RutC-like_sf"/>
</dbReference>
<comment type="caution">
    <text evidence="1">The sequence shown here is derived from an EMBL/GenBank/DDBJ whole genome shotgun (WGS) entry which is preliminary data.</text>
</comment>
<sequence length="141" mass="15043">MIGRPESRGPGGLVALQPEGWPAPKGYANGMMGRGQVIFVGGQIGWDAEGRFADGMVGQIAQALRNILAVLAEAGAGPQHIARLTWYVTDLEAYRANLKPLGRAYREVMGANYPAMAVMRVVELVEPDALVEIEATAVLPE</sequence>
<protein>
    <submittedName>
        <fullName evidence="1">Enamine deaminase RidA (YjgF/YER057c/UK114 family)</fullName>
    </submittedName>
</protein>
<accession>A0ABU1JKP4</accession>
<dbReference type="PANTHER" id="PTHR43857:SF1">
    <property type="entry name" value="YJGH FAMILY PROTEIN"/>
    <property type="match status" value="1"/>
</dbReference>
<dbReference type="Proteomes" id="UP001262410">
    <property type="component" value="Unassembled WGS sequence"/>
</dbReference>
<dbReference type="CDD" id="cd00448">
    <property type="entry name" value="YjgF_YER057c_UK114_family"/>
    <property type="match status" value="1"/>
</dbReference>
<dbReference type="InterPro" id="IPR006175">
    <property type="entry name" value="YjgF/YER057c/UK114"/>
</dbReference>
<dbReference type="EMBL" id="JAVDPW010000003">
    <property type="protein sequence ID" value="MDR6289187.1"/>
    <property type="molecule type" value="Genomic_DNA"/>
</dbReference>
<dbReference type="RefSeq" id="WP_309794084.1">
    <property type="nucleotide sequence ID" value="NZ_JAVDPW010000003.1"/>
</dbReference>
<dbReference type="PANTHER" id="PTHR43857">
    <property type="entry name" value="BLR7761 PROTEIN"/>
    <property type="match status" value="1"/>
</dbReference>
<organism evidence="1 2">
    <name type="scientific">Inquilinus ginsengisoli</name>
    <dbReference type="NCBI Taxonomy" id="363840"/>
    <lineage>
        <taxon>Bacteria</taxon>
        <taxon>Pseudomonadati</taxon>
        <taxon>Pseudomonadota</taxon>
        <taxon>Alphaproteobacteria</taxon>
        <taxon>Rhodospirillales</taxon>
        <taxon>Rhodospirillaceae</taxon>
        <taxon>Inquilinus</taxon>
    </lineage>
</organism>
<dbReference type="Gene3D" id="3.30.1330.40">
    <property type="entry name" value="RutC-like"/>
    <property type="match status" value="1"/>
</dbReference>
<dbReference type="SUPFAM" id="SSF55298">
    <property type="entry name" value="YjgF-like"/>
    <property type="match status" value="1"/>
</dbReference>
<keyword evidence="2" id="KW-1185">Reference proteome</keyword>
<gene>
    <name evidence="1" type="ORF">E9232_001702</name>
</gene>
<reference evidence="1 2" key="1">
    <citation type="submission" date="2023-07" db="EMBL/GenBank/DDBJ databases">
        <title>Sorghum-associated microbial communities from plants grown in Nebraska, USA.</title>
        <authorList>
            <person name="Schachtman D."/>
        </authorList>
    </citation>
    <scope>NUCLEOTIDE SEQUENCE [LARGE SCALE GENOMIC DNA]</scope>
    <source>
        <strain evidence="1 2">584</strain>
    </source>
</reference>
<dbReference type="Pfam" id="PF01042">
    <property type="entry name" value="Ribonuc_L-PSP"/>
    <property type="match status" value="1"/>
</dbReference>
<evidence type="ECO:0000313" key="2">
    <source>
        <dbReference type="Proteomes" id="UP001262410"/>
    </source>
</evidence>
<proteinExistence type="predicted"/>